<feature type="domain" description="CheB-type methylesterase" evidence="9">
    <location>
        <begin position="158"/>
        <end position="351"/>
    </location>
</feature>
<dbReference type="InterPro" id="IPR011006">
    <property type="entry name" value="CheY-like_superfamily"/>
</dbReference>
<comment type="similarity">
    <text evidence="5">Belongs to the CheB family.</text>
</comment>
<dbReference type="GO" id="GO:0050568">
    <property type="term" value="F:protein-glutamine glutaminase activity"/>
    <property type="evidence" value="ECO:0007669"/>
    <property type="project" value="UniProtKB-UniRule"/>
</dbReference>
<feature type="active site" evidence="5 6">
    <location>
        <position position="170"/>
    </location>
</feature>
<dbReference type="CDD" id="cd17541">
    <property type="entry name" value="REC_CheB-like"/>
    <property type="match status" value="1"/>
</dbReference>
<evidence type="ECO:0000256" key="3">
    <source>
        <dbReference type="ARBA" id="ARBA00022801"/>
    </source>
</evidence>
<sequence length="354" mass="38033">MIVDDSALYRQSLRNLLREMPDVEIVGSAKDGVDALDKIEKLDPDLLTLDVQMPEMDGLELLKELKRRKLRSKSIMVSSLTSQGAEATTEALMEGAFDFILKPFGGNSEKNRHDLQCQLTSKINAFRQSIGQKPVSATGSAERPIPQGRGVAEATPQAAAACQAVVLGASTGGPSALKKVLPRLPDRLSVPVFVAQHMPPQYTKSLAVRLNDVSVLQVVEAEEGMIAKPGMVVLGAGGQQMRVVKQGNSFQVQLTDDPPENGVRPAVDYLLRSVTQATNGNALAVIMTGMGRDGLESCRQLKQQGGHVMAQNQADCVVYGMPKAVVEAGLAERILPLGKIAPAIVRHIKRSQRS</sequence>
<dbReference type="OrthoDB" id="9793421at2"/>
<dbReference type="Gene3D" id="3.40.50.180">
    <property type="entry name" value="Methylesterase CheB, C-terminal domain"/>
    <property type="match status" value="1"/>
</dbReference>
<dbReference type="GO" id="GO:0000156">
    <property type="term" value="F:phosphorelay response regulator activity"/>
    <property type="evidence" value="ECO:0007669"/>
    <property type="project" value="InterPro"/>
</dbReference>
<dbReference type="InterPro" id="IPR001789">
    <property type="entry name" value="Sig_transdc_resp-reg_receiver"/>
</dbReference>
<evidence type="ECO:0000313" key="10">
    <source>
        <dbReference type="EMBL" id="QDT62198.1"/>
    </source>
</evidence>
<evidence type="ECO:0000256" key="6">
    <source>
        <dbReference type="PROSITE-ProRule" id="PRU00050"/>
    </source>
</evidence>
<keyword evidence="2 5" id="KW-0145">Chemotaxis</keyword>
<protein>
    <recommendedName>
        <fullName evidence="5">Protein-glutamate methylesterase/protein-glutamine glutaminase</fullName>
        <ecNumber evidence="5">3.1.1.61</ecNumber>
        <ecNumber evidence="5">3.5.1.44</ecNumber>
    </recommendedName>
</protein>
<dbReference type="SUPFAM" id="SSF52172">
    <property type="entry name" value="CheY-like"/>
    <property type="match status" value="1"/>
</dbReference>
<comment type="catalytic activity">
    <reaction evidence="5">
        <text>L-glutaminyl-[protein] + H2O = L-glutamyl-[protein] + NH4(+)</text>
        <dbReference type="Rhea" id="RHEA:16441"/>
        <dbReference type="Rhea" id="RHEA-COMP:10207"/>
        <dbReference type="Rhea" id="RHEA-COMP:10208"/>
        <dbReference type="ChEBI" id="CHEBI:15377"/>
        <dbReference type="ChEBI" id="CHEBI:28938"/>
        <dbReference type="ChEBI" id="CHEBI:29973"/>
        <dbReference type="ChEBI" id="CHEBI:30011"/>
        <dbReference type="EC" id="3.5.1.44"/>
    </reaction>
</comment>
<evidence type="ECO:0000256" key="7">
    <source>
        <dbReference type="PROSITE-ProRule" id="PRU00169"/>
    </source>
</evidence>
<dbReference type="PROSITE" id="PS50122">
    <property type="entry name" value="CHEB"/>
    <property type="match status" value="1"/>
</dbReference>
<dbReference type="GO" id="GO:0005737">
    <property type="term" value="C:cytoplasm"/>
    <property type="evidence" value="ECO:0007669"/>
    <property type="project" value="UniProtKB-SubCell"/>
</dbReference>
<comment type="catalytic activity">
    <reaction evidence="4 5">
        <text>[protein]-L-glutamate 5-O-methyl ester + H2O = L-glutamyl-[protein] + methanol + H(+)</text>
        <dbReference type="Rhea" id="RHEA:23236"/>
        <dbReference type="Rhea" id="RHEA-COMP:10208"/>
        <dbReference type="Rhea" id="RHEA-COMP:10311"/>
        <dbReference type="ChEBI" id="CHEBI:15377"/>
        <dbReference type="ChEBI" id="CHEBI:15378"/>
        <dbReference type="ChEBI" id="CHEBI:17790"/>
        <dbReference type="ChEBI" id="CHEBI:29973"/>
        <dbReference type="ChEBI" id="CHEBI:82795"/>
        <dbReference type="EC" id="3.1.1.61"/>
    </reaction>
</comment>
<keyword evidence="5 7" id="KW-0597">Phosphoprotein</keyword>
<feature type="active site" evidence="5 6">
    <location>
        <position position="197"/>
    </location>
</feature>
<dbReference type="EMBL" id="CP036272">
    <property type="protein sequence ID" value="QDT62198.1"/>
    <property type="molecule type" value="Genomic_DNA"/>
</dbReference>
<dbReference type="Pfam" id="PF00072">
    <property type="entry name" value="Response_reg"/>
    <property type="match status" value="1"/>
</dbReference>
<evidence type="ECO:0000259" key="9">
    <source>
        <dbReference type="PROSITE" id="PS50122"/>
    </source>
</evidence>
<evidence type="ECO:0000256" key="5">
    <source>
        <dbReference type="HAMAP-Rule" id="MF_00099"/>
    </source>
</evidence>
<dbReference type="Pfam" id="PF01339">
    <property type="entry name" value="CheB_methylest"/>
    <property type="match status" value="1"/>
</dbReference>
<dbReference type="PANTHER" id="PTHR42872">
    <property type="entry name" value="PROTEIN-GLUTAMATE METHYLESTERASE/PROTEIN-GLUTAMINE GLUTAMINASE"/>
    <property type="match status" value="1"/>
</dbReference>
<dbReference type="Gene3D" id="3.40.50.2300">
    <property type="match status" value="1"/>
</dbReference>
<comment type="PTM">
    <text evidence="5">Phosphorylated by CheA. Phosphorylation of the N-terminal regulatory domain activates the methylesterase activity.</text>
</comment>
<organism evidence="10 11">
    <name type="scientific">Stieleria bergensis</name>
    <dbReference type="NCBI Taxonomy" id="2528025"/>
    <lineage>
        <taxon>Bacteria</taxon>
        <taxon>Pseudomonadati</taxon>
        <taxon>Planctomycetota</taxon>
        <taxon>Planctomycetia</taxon>
        <taxon>Pirellulales</taxon>
        <taxon>Pirellulaceae</taxon>
        <taxon>Stieleria</taxon>
    </lineage>
</organism>
<dbReference type="EC" id="3.1.1.61" evidence="5"/>
<dbReference type="SMART" id="SM00448">
    <property type="entry name" value="REC"/>
    <property type="match status" value="1"/>
</dbReference>
<keyword evidence="11" id="KW-1185">Reference proteome</keyword>
<dbReference type="SUPFAM" id="SSF52738">
    <property type="entry name" value="Methylesterase CheB, C-terminal domain"/>
    <property type="match status" value="1"/>
</dbReference>
<comment type="function">
    <text evidence="5">Involved in chemotaxis. Part of a chemotaxis signal transduction system that modulates chemotaxis in response to various stimuli. Catalyzes the demethylation of specific methylglutamate residues introduced into the chemoreceptors (methyl-accepting chemotaxis proteins or MCP) by CheR. Also mediates the irreversible deamidation of specific glutamine residues to glutamic acid.</text>
</comment>
<name>A0A517T1E0_9BACT</name>
<evidence type="ECO:0000256" key="2">
    <source>
        <dbReference type="ARBA" id="ARBA00022500"/>
    </source>
</evidence>
<evidence type="ECO:0000313" key="11">
    <source>
        <dbReference type="Proteomes" id="UP000315003"/>
    </source>
</evidence>
<dbReference type="EC" id="3.5.1.44" evidence="5"/>
<keyword evidence="1 5" id="KW-0963">Cytoplasm</keyword>
<evidence type="ECO:0000259" key="8">
    <source>
        <dbReference type="PROSITE" id="PS50110"/>
    </source>
</evidence>
<dbReference type="AlphaFoldDB" id="A0A517T1E0"/>
<dbReference type="InterPro" id="IPR035909">
    <property type="entry name" value="CheB_C"/>
</dbReference>
<comment type="subcellular location">
    <subcellularLocation>
        <location evidence="5">Cytoplasm</location>
    </subcellularLocation>
</comment>
<proteinExistence type="inferred from homology"/>
<feature type="active site" evidence="5 6">
    <location>
        <position position="293"/>
    </location>
</feature>
<evidence type="ECO:0000256" key="1">
    <source>
        <dbReference type="ARBA" id="ARBA00022490"/>
    </source>
</evidence>
<reference evidence="10 11" key="1">
    <citation type="submission" date="2019-02" db="EMBL/GenBank/DDBJ databases">
        <title>Deep-cultivation of Planctomycetes and their phenomic and genomic characterization uncovers novel biology.</title>
        <authorList>
            <person name="Wiegand S."/>
            <person name="Jogler M."/>
            <person name="Boedeker C."/>
            <person name="Pinto D."/>
            <person name="Vollmers J."/>
            <person name="Rivas-Marin E."/>
            <person name="Kohn T."/>
            <person name="Peeters S.H."/>
            <person name="Heuer A."/>
            <person name="Rast P."/>
            <person name="Oberbeckmann S."/>
            <person name="Bunk B."/>
            <person name="Jeske O."/>
            <person name="Meyerdierks A."/>
            <person name="Storesund J.E."/>
            <person name="Kallscheuer N."/>
            <person name="Luecker S."/>
            <person name="Lage O.M."/>
            <person name="Pohl T."/>
            <person name="Merkel B.J."/>
            <person name="Hornburger P."/>
            <person name="Mueller R.-W."/>
            <person name="Bruemmer F."/>
            <person name="Labrenz M."/>
            <person name="Spormann A.M."/>
            <person name="Op den Camp H."/>
            <person name="Overmann J."/>
            <person name="Amann R."/>
            <person name="Jetten M.S.M."/>
            <person name="Mascher T."/>
            <person name="Medema M.H."/>
            <person name="Devos D.P."/>
            <person name="Kaster A.-K."/>
            <person name="Ovreas L."/>
            <person name="Rohde M."/>
            <person name="Galperin M.Y."/>
            <person name="Jogler C."/>
        </authorList>
    </citation>
    <scope>NUCLEOTIDE SEQUENCE [LARGE SCALE GENOMIC DNA]</scope>
    <source>
        <strain evidence="10 11">SV_7m_r</strain>
    </source>
</reference>
<dbReference type="GO" id="GO:0006935">
    <property type="term" value="P:chemotaxis"/>
    <property type="evidence" value="ECO:0007669"/>
    <property type="project" value="UniProtKB-UniRule"/>
</dbReference>
<dbReference type="HAMAP" id="MF_00099">
    <property type="entry name" value="CheB_chemtxs"/>
    <property type="match status" value="1"/>
</dbReference>
<keyword evidence="3 5" id="KW-0378">Hydrolase</keyword>
<comment type="domain">
    <text evidence="5">Contains a C-terminal catalytic domain, and an N-terminal region which modulates catalytic activity.</text>
</comment>
<accession>A0A517T1E0</accession>
<dbReference type="PROSITE" id="PS50110">
    <property type="entry name" value="RESPONSE_REGULATORY"/>
    <property type="match status" value="1"/>
</dbReference>
<dbReference type="Proteomes" id="UP000315003">
    <property type="component" value="Chromosome"/>
</dbReference>
<dbReference type="CDD" id="cd16432">
    <property type="entry name" value="CheB_Rec"/>
    <property type="match status" value="1"/>
</dbReference>
<dbReference type="NCBIfam" id="NF001965">
    <property type="entry name" value="PRK00742.1"/>
    <property type="match status" value="1"/>
</dbReference>
<feature type="modified residue" description="4-aspartylphosphate" evidence="5 7">
    <location>
        <position position="50"/>
    </location>
</feature>
<evidence type="ECO:0000256" key="4">
    <source>
        <dbReference type="ARBA" id="ARBA00048267"/>
    </source>
</evidence>
<dbReference type="InterPro" id="IPR000673">
    <property type="entry name" value="Sig_transdc_resp-reg_Me-estase"/>
</dbReference>
<dbReference type="InterPro" id="IPR008248">
    <property type="entry name" value="CheB-like"/>
</dbReference>
<gene>
    <name evidence="10" type="primary">cheB_2</name>
    <name evidence="5" type="synonym">cheB</name>
    <name evidence="10" type="ORF">SV7mr_47450</name>
</gene>
<feature type="domain" description="Response regulatory" evidence="8">
    <location>
        <begin position="1"/>
        <end position="117"/>
    </location>
</feature>
<dbReference type="GO" id="GO:0008984">
    <property type="term" value="F:protein-glutamate methylesterase activity"/>
    <property type="evidence" value="ECO:0007669"/>
    <property type="project" value="UniProtKB-UniRule"/>
</dbReference>
<dbReference type="PIRSF" id="PIRSF000876">
    <property type="entry name" value="RR_chemtxs_CheB"/>
    <property type="match status" value="1"/>
</dbReference>
<dbReference type="PANTHER" id="PTHR42872:SF6">
    <property type="entry name" value="PROTEIN-GLUTAMATE METHYLESTERASE_PROTEIN-GLUTAMINE GLUTAMINASE"/>
    <property type="match status" value="1"/>
</dbReference>